<dbReference type="EMBL" id="JBEZVE010000007">
    <property type="protein sequence ID" value="MEU3781842.1"/>
    <property type="molecule type" value="Genomic_DNA"/>
</dbReference>
<accession>A0ABV2ZH20</accession>
<evidence type="ECO:0000313" key="1">
    <source>
        <dbReference type="EMBL" id="MEU3781842.1"/>
    </source>
</evidence>
<organism evidence="1 2">
    <name type="scientific">Streptomyces sp. 900129855</name>
    <dbReference type="NCBI Taxonomy" id="3155129"/>
    <lineage>
        <taxon>Bacteria</taxon>
        <taxon>Bacillati</taxon>
        <taxon>Actinomycetota</taxon>
        <taxon>Actinomycetes</taxon>
        <taxon>Kitasatosporales</taxon>
        <taxon>Streptomycetaceae</taxon>
        <taxon>Streptomyces</taxon>
    </lineage>
</organism>
<dbReference type="Proteomes" id="UP001550739">
    <property type="component" value="Unassembled WGS sequence"/>
</dbReference>
<evidence type="ECO:0000313" key="2">
    <source>
        <dbReference type="Proteomes" id="UP001550739"/>
    </source>
</evidence>
<proteinExistence type="predicted"/>
<name>A0ABV2ZH20_9ACTN</name>
<reference evidence="1 2" key="1">
    <citation type="submission" date="2024-06" db="EMBL/GenBank/DDBJ databases">
        <title>The Natural Products Discovery Center: Release of the First 8490 Sequenced Strains for Exploring Actinobacteria Biosynthetic Diversity.</title>
        <authorList>
            <person name="Kalkreuter E."/>
            <person name="Kautsar S.A."/>
            <person name="Yang D."/>
            <person name="Bader C.D."/>
            <person name="Teijaro C.N."/>
            <person name="Fluegel L."/>
            <person name="Davis C.M."/>
            <person name="Simpson J.R."/>
            <person name="Lauterbach L."/>
            <person name="Steele A.D."/>
            <person name="Gui C."/>
            <person name="Meng S."/>
            <person name="Li G."/>
            <person name="Viehrig K."/>
            <person name="Ye F."/>
            <person name="Su P."/>
            <person name="Kiefer A.F."/>
            <person name="Nichols A."/>
            <person name="Cepeda A.J."/>
            <person name="Yan W."/>
            <person name="Fan B."/>
            <person name="Jiang Y."/>
            <person name="Adhikari A."/>
            <person name="Zheng C.-J."/>
            <person name="Schuster L."/>
            <person name="Cowan T.M."/>
            <person name="Smanski M.J."/>
            <person name="Chevrette M.G."/>
            <person name="De Carvalho L.P.S."/>
            <person name="Shen B."/>
        </authorList>
    </citation>
    <scope>NUCLEOTIDE SEQUENCE [LARGE SCALE GENOMIC DNA]</scope>
    <source>
        <strain evidence="1 2">NPDC033843</strain>
    </source>
</reference>
<dbReference type="RefSeq" id="WP_361702539.1">
    <property type="nucleotide sequence ID" value="NZ_JBEZVE010000007.1"/>
</dbReference>
<comment type="caution">
    <text evidence="1">The sequence shown here is derived from an EMBL/GenBank/DDBJ whole genome shotgun (WGS) entry which is preliminary data.</text>
</comment>
<gene>
    <name evidence="1" type="ORF">AB0E89_14845</name>
</gene>
<sequence>MTDATAHGAAGPQLSEAVALLADFLGAEPLTAAIAALERGLAGRPAREVGDMAAQRGISPELMVAALTVRESLGRLNDLIHAAGIVLALPHILEDGEEISVRPSLAAGNDPLRPFDLETDRRVAEFKLARWRGADATRKRQTFKDLVMLAADRTGRRAELFVVGPEPGRFLRTSKATAAWALDRTPHARRAFEESFGSLDVSVAQFTARYAGHVRVTDLCDVLPPTVAAALVR</sequence>
<protein>
    <submittedName>
        <fullName evidence="1">PE-PGRS family protein</fullName>
    </submittedName>
</protein>
<keyword evidence="2" id="KW-1185">Reference proteome</keyword>